<name>A0A975HDS7_9SPHN</name>
<evidence type="ECO:0000313" key="2">
    <source>
        <dbReference type="Proteomes" id="UP000664914"/>
    </source>
</evidence>
<dbReference type="RefSeq" id="WP_208632894.1">
    <property type="nucleotide sequence ID" value="NZ_CP059319.1"/>
</dbReference>
<organism evidence="1 2">
    <name type="scientific">Rhizorhabdus wittichii</name>
    <dbReference type="NCBI Taxonomy" id="160791"/>
    <lineage>
        <taxon>Bacteria</taxon>
        <taxon>Pseudomonadati</taxon>
        <taxon>Pseudomonadota</taxon>
        <taxon>Alphaproteobacteria</taxon>
        <taxon>Sphingomonadales</taxon>
        <taxon>Sphingomonadaceae</taxon>
        <taxon>Rhizorhabdus</taxon>
    </lineage>
</organism>
<dbReference type="Proteomes" id="UP000664914">
    <property type="component" value="Chromosome"/>
</dbReference>
<proteinExistence type="predicted"/>
<protein>
    <recommendedName>
        <fullName evidence="3">Large polyvalent protein associated domain-containing protein</fullName>
    </recommendedName>
</protein>
<dbReference type="EMBL" id="CP059319">
    <property type="protein sequence ID" value="QTH21720.1"/>
    <property type="molecule type" value="Genomic_DNA"/>
</dbReference>
<sequence>MLANKGPMKLFLPFVRTPLNLLKYATERSPAAPVLKEFREAMQKGGMARDQAVARVSMGSGLAALATAWALDGRLSGSGPTDPREREALRNTGWQPFSVKVGDRWYSYQRIDPFARILSTAADFATFGEYMTDEERQNIGTSLALAIARNVSTMPTLDPAASAFEALSDPDRYLGRYAKNLAASAAVPNIVTQTNSALDPYMRETDTLMDTIKSRVPGLSDEIPPRMNLWGDPIERGNAAGPDILSPVWVSEERKDPVMNEVRRLDVRLSKPDRIIGRQRMSADQYARFVYMAGRPAKDMIGRMMGEEGWSRMPDGARRITIRRIVETFREQAKRQLLLAEPDLMAAYEDQRARRRSGER</sequence>
<gene>
    <name evidence="1" type="ORF">HRJ34_26050</name>
</gene>
<evidence type="ECO:0008006" key="3">
    <source>
        <dbReference type="Google" id="ProtNLM"/>
    </source>
</evidence>
<reference evidence="1" key="2">
    <citation type="submission" date="2021-04" db="EMBL/GenBank/DDBJ databases">
        <title>Isolation and genomic analysis of the ibuprofen-degrading bacterium Sphingomonas strain MPO218.</title>
        <authorList>
            <person name="Aulestia M."/>
            <person name="Flores A."/>
            <person name="Mangas E.L."/>
            <person name="Perez-Pulido A.J."/>
            <person name="Santero E."/>
            <person name="Camacho E.M."/>
        </authorList>
    </citation>
    <scope>NUCLEOTIDE SEQUENCE</scope>
    <source>
        <strain evidence="1">MPO218</strain>
    </source>
</reference>
<reference evidence="1" key="1">
    <citation type="submission" date="2020-07" db="EMBL/GenBank/DDBJ databases">
        <authorList>
            <person name="Camacho E."/>
        </authorList>
    </citation>
    <scope>NUCLEOTIDE SEQUENCE</scope>
    <source>
        <strain evidence="1">MPO218</strain>
    </source>
</reference>
<evidence type="ECO:0000313" key="1">
    <source>
        <dbReference type="EMBL" id="QTH21720.1"/>
    </source>
</evidence>
<accession>A0A975HDS7</accession>
<dbReference type="AlphaFoldDB" id="A0A975HDS7"/>